<evidence type="ECO:0000256" key="2">
    <source>
        <dbReference type="SAM" id="Phobius"/>
    </source>
</evidence>
<evidence type="ECO:0000313" key="3">
    <source>
        <dbReference type="EMBL" id="KAF2271693.1"/>
    </source>
</evidence>
<feature type="transmembrane region" description="Helical" evidence="2">
    <location>
        <begin position="62"/>
        <end position="84"/>
    </location>
</feature>
<dbReference type="EMBL" id="ML986534">
    <property type="protein sequence ID" value="KAF2271693.1"/>
    <property type="molecule type" value="Genomic_DNA"/>
</dbReference>
<dbReference type="RefSeq" id="XP_033649232.1">
    <property type="nucleotide sequence ID" value="XM_033794210.1"/>
</dbReference>
<organism evidence="3 4">
    <name type="scientific">Westerdykella ornata</name>
    <dbReference type="NCBI Taxonomy" id="318751"/>
    <lineage>
        <taxon>Eukaryota</taxon>
        <taxon>Fungi</taxon>
        <taxon>Dikarya</taxon>
        <taxon>Ascomycota</taxon>
        <taxon>Pezizomycotina</taxon>
        <taxon>Dothideomycetes</taxon>
        <taxon>Pleosporomycetidae</taxon>
        <taxon>Pleosporales</taxon>
        <taxon>Sporormiaceae</taxon>
        <taxon>Westerdykella</taxon>
    </lineage>
</organism>
<keyword evidence="2" id="KW-1133">Transmembrane helix</keyword>
<keyword evidence="2" id="KW-0812">Transmembrane</keyword>
<feature type="compositionally biased region" description="Basic and acidic residues" evidence="1">
    <location>
        <begin position="9"/>
        <end position="25"/>
    </location>
</feature>
<evidence type="ECO:0000256" key="1">
    <source>
        <dbReference type="SAM" id="MobiDB-lite"/>
    </source>
</evidence>
<dbReference type="AlphaFoldDB" id="A0A6A6J6C6"/>
<protein>
    <submittedName>
        <fullName evidence="3">Uncharacterized protein</fullName>
    </submittedName>
</protein>
<proteinExistence type="predicted"/>
<keyword evidence="2" id="KW-0472">Membrane</keyword>
<feature type="region of interest" description="Disordered" evidence="1">
    <location>
        <begin position="9"/>
        <end position="36"/>
    </location>
</feature>
<evidence type="ECO:0000313" key="4">
    <source>
        <dbReference type="Proteomes" id="UP000800097"/>
    </source>
</evidence>
<name>A0A6A6J6C6_WESOR</name>
<dbReference type="GeneID" id="54547385"/>
<accession>A0A6A6J6C6</accession>
<gene>
    <name evidence="3" type="ORF">EI97DRAFT_259428</name>
</gene>
<sequence length="148" mass="16353">MGICRLDEKPMDMRSHSDATFHEAPDEGPGGPTSAISNAAELSEQATQPPSSKALRGKLAAIILRVGLGLLILTAGLVVLLVILRQTPFWWDLADVFYAIRRKLGFSMSDLSNKDNSEWHVSICPHPVDFNDPEPCWIFHKDGRTDRG</sequence>
<keyword evidence="4" id="KW-1185">Reference proteome</keyword>
<reference evidence="3" key="1">
    <citation type="journal article" date="2020" name="Stud. Mycol.">
        <title>101 Dothideomycetes genomes: a test case for predicting lifestyles and emergence of pathogens.</title>
        <authorList>
            <person name="Haridas S."/>
            <person name="Albert R."/>
            <person name="Binder M."/>
            <person name="Bloem J."/>
            <person name="Labutti K."/>
            <person name="Salamov A."/>
            <person name="Andreopoulos B."/>
            <person name="Baker S."/>
            <person name="Barry K."/>
            <person name="Bills G."/>
            <person name="Bluhm B."/>
            <person name="Cannon C."/>
            <person name="Castanera R."/>
            <person name="Culley D."/>
            <person name="Daum C."/>
            <person name="Ezra D."/>
            <person name="Gonzalez J."/>
            <person name="Henrissat B."/>
            <person name="Kuo A."/>
            <person name="Liang C."/>
            <person name="Lipzen A."/>
            <person name="Lutzoni F."/>
            <person name="Magnuson J."/>
            <person name="Mondo S."/>
            <person name="Nolan M."/>
            <person name="Ohm R."/>
            <person name="Pangilinan J."/>
            <person name="Park H.-J."/>
            <person name="Ramirez L."/>
            <person name="Alfaro M."/>
            <person name="Sun H."/>
            <person name="Tritt A."/>
            <person name="Yoshinaga Y."/>
            <person name="Zwiers L.-H."/>
            <person name="Turgeon B."/>
            <person name="Goodwin S."/>
            <person name="Spatafora J."/>
            <person name="Crous P."/>
            <person name="Grigoriev I."/>
        </authorList>
    </citation>
    <scope>NUCLEOTIDE SEQUENCE</scope>
    <source>
        <strain evidence="3">CBS 379.55</strain>
    </source>
</reference>
<dbReference type="Proteomes" id="UP000800097">
    <property type="component" value="Unassembled WGS sequence"/>
</dbReference>